<comment type="caution">
    <text evidence="1">The sequence shown here is derived from an EMBL/GenBank/DDBJ whole genome shotgun (WGS) entry which is preliminary data.</text>
</comment>
<dbReference type="InterPro" id="IPR025437">
    <property type="entry name" value="YfhE-like"/>
</dbReference>
<sequence>MDKKKAFKGKPKLSSMQEVTYQHEFKMADRAASRKSGQEKQ</sequence>
<dbReference type="GeneID" id="87618132"/>
<accession>A0A3S2TRA1</accession>
<proteinExistence type="predicted"/>
<dbReference type="EMBL" id="RZTZ01000016">
    <property type="protein sequence ID" value="RVT57572.1"/>
    <property type="molecule type" value="Genomic_DNA"/>
</dbReference>
<gene>
    <name evidence="1" type="ORF">EM808_24160</name>
</gene>
<reference evidence="1 2" key="1">
    <citation type="submission" date="2019-01" db="EMBL/GenBank/DDBJ databases">
        <title>Bacillus sp. M5HDSG1-1, whole genome shotgun sequence.</title>
        <authorList>
            <person name="Tuo L."/>
        </authorList>
    </citation>
    <scope>NUCLEOTIDE SEQUENCE [LARGE SCALE GENOMIC DNA]</scope>
    <source>
        <strain evidence="1 2">M5HDSG1-1</strain>
    </source>
</reference>
<dbReference type="RefSeq" id="WP_127741671.1">
    <property type="nucleotide sequence ID" value="NZ_CAJCKN010000013.1"/>
</dbReference>
<dbReference type="AlphaFoldDB" id="A0A3S2TRA1"/>
<dbReference type="Proteomes" id="UP000288024">
    <property type="component" value="Unassembled WGS sequence"/>
</dbReference>
<name>A0A3S2TRA1_9BACI</name>
<protein>
    <submittedName>
        <fullName evidence="1">YfhE family protein</fullName>
    </submittedName>
</protein>
<evidence type="ECO:0000313" key="1">
    <source>
        <dbReference type="EMBL" id="RVT57572.1"/>
    </source>
</evidence>
<keyword evidence="2" id="KW-1185">Reference proteome</keyword>
<dbReference type="Pfam" id="PF14152">
    <property type="entry name" value="YfhE"/>
    <property type="match status" value="1"/>
</dbReference>
<evidence type="ECO:0000313" key="2">
    <source>
        <dbReference type="Proteomes" id="UP000288024"/>
    </source>
</evidence>
<organism evidence="1 2">
    <name type="scientific">Niallia taxi</name>
    <dbReference type="NCBI Taxonomy" id="2499688"/>
    <lineage>
        <taxon>Bacteria</taxon>
        <taxon>Bacillati</taxon>
        <taxon>Bacillota</taxon>
        <taxon>Bacilli</taxon>
        <taxon>Bacillales</taxon>
        <taxon>Bacillaceae</taxon>
        <taxon>Niallia</taxon>
    </lineage>
</organism>